<dbReference type="CDD" id="cd00093">
    <property type="entry name" value="HTH_XRE"/>
    <property type="match status" value="1"/>
</dbReference>
<protein>
    <recommendedName>
        <fullName evidence="1">HTH cro/C1-type domain-containing protein</fullName>
    </recommendedName>
</protein>
<comment type="caution">
    <text evidence="2">The sequence shown here is derived from an EMBL/GenBank/DDBJ whole genome shotgun (WGS) entry which is preliminary data.</text>
</comment>
<evidence type="ECO:0000313" key="2">
    <source>
        <dbReference type="EMBL" id="GFG81651.1"/>
    </source>
</evidence>
<dbReference type="SUPFAM" id="SSF47413">
    <property type="entry name" value="lambda repressor-like DNA-binding domains"/>
    <property type="match status" value="1"/>
</dbReference>
<feature type="domain" description="HTH cro/C1-type" evidence="1">
    <location>
        <begin position="21"/>
        <end position="80"/>
    </location>
</feature>
<dbReference type="EMBL" id="BLKX01000001">
    <property type="protein sequence ID" value="GFG81651.1"/>
    <property type="molecule type" value="Genomic_DNA"/>
</dbReference>
<dbReference type="Pfam" id="PF01381">
    <property type="entry name" value="HTH_3"/>
    <property type="match status" value="1"/>
</dbReference>
<dbReference type="InterPro" id="IPR010982">
    <property type="entry name" value="Lambda_DNA-bd_dom_sf"/>
</dbReference>
<name>A0ABQ1CAZ3_9MYCO</name>
<dbReference type="Gene3D" id="1.10.260.40">
    <property type="entry name" value="lambda repressor-like DNA-binding domains"/>
    <property type="match status" value="1"/>
</dbReference>
<dbReference type="Proteomes" id="UP000465240">
    <property type="component" value="Unassembled WGS sequence"/>
</dbReference>
<dbReference type="PROSITE" id="PS50943">
    <property type="entry name" value="HTH_CROC1"/>
    <property type="match status" value="1"/>
</dbReference>
<gene>
    <name evidence="2" type="ORF">MPRG_49270</name>
</gene>
<dbReference type="InterPro" id="IPR001387">
    <property type="entry name" value="Cro/C1-type_HTH"/>
</dbReference>
<reference evidence="2 3" key="1">
    <citation type="journal article" date="2019" name="Emerg. Microbes Infect.">
        <title>Comprehensive subspecies identification of 175 nontuberculous mycobacteria species based on 7547 genomic profiles.</title>
        <authorList>
            <person name="Matsumoto Y."/>
            <person name="Kinjo T."/>
            <person name="Motooka D."/>
            <person name="Nabeya D."/>
            <person name="Jung N."/>
            <person name="Uechi K."/>
            <person name="Horii T."/>
            <person name="Iida T."/>
            <person name="Fujita J."/>
            <person name="Nakamura S."/>
        </authorList>
    </citation>
    <scope>NUCLEOTIDE SEQUENCE [LARGE SCALE GENOMIC DNA]</scope>
    <source>
        <strain evidence="2 3">JCM 18565</strain>
    </source>
</reference>
<keyword evidence="3" id="KW-1185">Reference proteome</keyword>
<dbReference type="SMART" id="SM00530">
    <property type="entry name" value="HTH_XRE"/>
    <property type="match status" value="1"/>
</dbReference>
<accession>A0ABQ1CAZ3</accession>
<evidence type="ECO:0000259" key="1">
    <source>
        <dbReference type="PROSITE" id="PS50943"/>
    </source>
</evidence>
<sequence>MDDTDDVSWPALLAQRLGELIYAARKARNMTAVKLAEEAEKIGVPIHRVAITRIERGEQSVAVPELIALGVALDTDWTWWLIKAADGLSIKGESGRRDDLRAILADTNAQIAAMWENLRQAIEAPKHYDLPDALREKLQEDAESYRGMLASLQANRDLILRMLEEVPPGA</sequence>
<proteinExistence type="predicted"/>
<evidence type="ECO:0000313" key="3">
    <source>
        <dbReference type="Proteomes" id="UP000465240"/>
    </source>
</evidence>
<dbReference type="RefSeq" id="WP_162951560.1">
    <property type="nucleotide sequence ID" value="NZ_BLKX01000001.1"/>
</dbReference>
<organism evidence="2 3">
    <name type="scientific">Mycobacterium paragordonae</name>
    <dbReference type="NCBI Taxonomy" id="1389713"/>
    <lineage>
        <taxon>Bacteria</taxon>
        <taxon>Bacillati</taxon>
        <taxon>Actinomycetota</taxon>
        <taxon>Actinomycetes</taxon>
        <taxon>Mycobacteriales</taxon>
        <taxon>Mycobacteriaceae</taxon>
        <taxon>Mycobacterium</taxon>
    </lineage>
</organism>